<name>A0A5E4PGW9_9COXI</name>
<reference evidence="1 2" key="1">
    <citation type="submission" date="2019-08" db="EMBL/GenBank/DDBJ databases">
        <authorList>
            <person name="Guy L."/>
        </authorList>
    </citation>
    <scope>NUCLEOTIDE SEQUENCE [LARGE SCALE GENOMIC DNA]</scope>
    <source>
        <strain evidence="1 2">SGT-108</strain>
    </source>
</reference>
<evidence type="ECO:0000313" key="1">
    <source>
        <dbReference type="EMBL" id="VVC76300.1"/>
    </source>
</evidence>
<proteinExistence type="predicted"/>
<dbReference type="EMBL" id="LR699119">
    <property type="protein sequence ID" value="VVC76300.1"/>
    <property type="molecule type" value="Genomic_DNA"/>
</dbReference>
<dbReference type="Proteomes" id="UP000324194">
    <property type="component" value="Chromosome 1"/>
</dbReference>
<protein>
    <submittedName>
        <fullName evidence="1">Uncharacterized protein</fullName>
    </submittedName>
</protein>
<evidence type="ECO:0000313" key="2">
    <source>
        <dbReference type="Proteomes" id="UP000324194"/>
    </source>
</evidence>
<dbReference type="KEGG" id="asip:AQUSIP_16090"/>
<sequence length="137" mass="15099">MSQMNRIRIVGIAGLCLLLSGTYCYAFLPARTHGPCFQLSGLWLGTYTYKNADDCKKSGACTHLLTAEIKRLSATGFQLDLSPPIDRHSTVSFICENGEISLPESPEHTVKFTCEKNAMCRIVYDDAHLGAVANRIK</sequence>
<dbReference type="AlphaFoldDB" id="A0A5E4PGW9"/>
<accession>A0A5E4PGW9</accession>
<keyword evidence="2" id="KW-1185">Reference proteome</keyword>
<gene>
    <name evidence="1" type="ORF">AQUSIP_16090</name>
</gene>
<organism evidence="1 2">
    <name type="scientific">Aquicella siphonis</name>
    <dbReference type="NCBI Taxonomy" id="254247"/>
    <lineage>
        <taxon>Bacteria</taxon>
        <taxon>Pseudomonadati</taxon>
        <taxon>Pseudomonadota</taxon>
        <taxon>Gammaproteobacteria</taxon>
        <taxon>Legionellales</taxon>
        <taxon>Coxiellaceae</taxon>
        <taxon>Aquicella</taxon>
    </lineage>
</organism>